<protein>
    <submittedName>
        <fullName evidence="1">Uncharacterized protein</fullName>
    </submittedName>
</protein>
<organism evidence="1 2">
    <name type="scientific">Vaccinium darrowii</name>
    <dbReference type="NCBI Taxonomy" id="229202"/>
    <lineage>
        <taxon>Eukaryota</taxon>
        <taxon>Viridiplantae</taxon>
        <taxon>Streptophyta</taxon>
        <taxon>Embryophyta</taxon>
        <taxon>Tracheophyta</taxon>
        <taxon>Spermatophyta</taxon>
        <taxon>Magnoliopsida</taxon>
        <taxon>eudicotyledons</taxon>
        <taxon>Gunneridae</taxon>
        <taxon>Pentapetalae</taxon>
        <taxon>asterids</taxon>
        <taxon>Ericales</taxon>
        <taxon>Ericaceae</taxon>
        <taxon>Vaccinioideae</taxon>
        <taxon>Vaccinieae</taxon>
        <taxon>Vaccinium</taxon>
    </lineage>
</organism>
<evidence type="ECO:0000313" key="2">
    <source>
        <dbReference type="Proteomes" id="UP000828048"/>
    </source>
</evidence>
<gene>
    <name evidence="1" type="ORF">Vadar_006358</name>
</gene>
<dbReference type="EMBL" id="CM037155">
    <property type="protein sequence ID" value="KAH7845813.1"/>
    <property type="molecule type" value="Genomic_DNA"/>
</dbReference>
<reference evidence="1 2" key="1">
    <citation type="journal article" date="2021" name="Hortic Res">
        <title>High-quality reference genome and annotation aids understanding of berry development for evergreen blueberry (Vaccinium darrowii).</title>
        <authorList>
            <person name="Yu J."/>
            <person name="Hulse-Kemp A.M."/>
            <person name="Babiker E."/>
            <person name="Staton M."/>
        </authorList>
    </citation>
    <scope>NUCLEOTIDE SEQUENCE [LARGE SCALE GENOMIC DNA]</scope>
    <source>
        <strain evidence="2">cv. NJ 8807/NJ 8810</strain>
        <tissue evidence="1">Young leaf</tissue>
    </source>
</reference>
<name>A0ACB7XX35_9ERIC</name>
<comment type="caution">
    <text evidence="1">The sequence shown here is derived from an EMBL/GenBank/DDBJ whole genome shotgun (WGS) entry which is preliminary data.</text>
</comment>
<sequence length="570" mass="62625">MLPHISLSPSLSLSLSSPVSTTKPTPTAISATDQTDQSPTATERRPPFGDTTNHRKHQRPPPTAADAIENQRIKQQNTTTWHLAPPPTVGQRQWSDWTYADEVEVGVDGGGREELVVESTFLQLAELIWSNPQLEVDRQIHQLGTLDDSPPPSRTAAVMKTGNTSGAVPSEPLWPSTEQYGCVLSVLNGDAVTNARIRTARSTMAGSLVFVAVHQGDEILALLPGTIIRSDGVVATCASRLSFPTIKELQVSFEVLNGKVTCDGTLLSADFSSNIAFIKFTSPRQQKVAPVAKMFAISALAVGCTSRGRGLHDTDFTYCLAFTGHMLINEIELKQTDARTSGQDIHATVQARSGSVIGGPLVVPELGVIGIIHHEAGRNVIATPIDEVLKYLECLMEYSIEISYMVLYKKYYCIDYLVISREQDPKSVSKSFGDIDLEARPEIEPIHLDDEIAFEDIFKDRNARKQSACSSGTSSQPRANCKRGHDTCDEESDIKTILDKLGQVADAITRLTWDRLDVQALHDEVMKMEGFDEAFLGSAFDHLVENERLGKAFMAKSINLRKIWLEKFSM</sequence>
<proteinExistence type="predicted"/>
<keyword evidence="2" id="KW-1185">Reference proteome</keyword>
<evidence type="ECO:0000313" key="1">
    <source>
        <dbReference type="EMBL" id="KAH7845813.1"/>
    </source>
</evidence>
<accession>A0ACB7XX35</accession>
<dbReference type="Proteomes" id="UP000828048">
    <property type="component" value="Chromosome 5"/>
</dbReference>